<proteinExistence type="predicted"/>
<dbReference type="Pfam" id="PF19484">
    <property type="entry name" value="DUF6020"/>
    <property type="match status" value="1"/>
</dbReference>
<keyword evidence="1" id="KW-0812">Transmembrane</keyword>
<keyword evidence="1" id="KW-1133">Transmembrane helix</keyword>
<evidence type="ECO:0000256" key="1">
    <source>
        <dbReference type="SAM" id="Phobius"/>
    </source>
</evidence>
<gene>
    <name evidence="2" type="ORF">QN215_08900</name>
</gene>
<feature type="transmembrane region" description="Helical" evidence="1">
    <location>
        <begin position="273"/>
        <end position="290"/>
    </location>
</feature>
<dbReference type="AlphaFoldDB" id="A0AB39U5S3"/>
<evidence type="ECO:0000313" key="2">
    <source>
        <dbReference type="EMBL" id="XDS44365.1"/>
    </source>
</evidence>
<dbReference type="InterPro" id="IPR046062">
    <property type="entry name" value="DUF6020"/>
</dbReference>
<feature type="transmembrane region" description="Helical" evidence="1">
    <location>
        <begin position="12"/>
        <end position="41"/>
    </location>
</feature>
<dbReference type="RefSeq" id="WP_369343953.1">
    <property type="nucleotide sequence ID" value="NZ_CP129674.1"/>
</dbReference>
<keyword evidence="1" id="KW-0472">Membrane</keyword>
<organism evidence="2">
    <name type="scientific">Bifidobacterium aquikefiricola</name>
    <dbReference type="NCBI Taxonomy" id="3059038"/>
    <lineage>
        <taxon>Bacteria</taxon>
        <taxon>Bacillati</taxon>
        <taxon>Actinomycetota</taxon>
        <taxon>Actinomycetes</taxon>
        <taxon>Bifidobacteriales</taxon>
        <taxon>Bifidobacteriaceae</taxon>
        <taxon>Bifidobacterium</taxon>
    </lineage>
</organism>
<name>A0AB39U5S3_9BIFI</name>
<sequence length="305" mass="34340">MGLRMLRRALDSALSVHLIITALGALIITVVVFPFVAYPLLRVQTSDANQMFVVPVQMMARAASDHPHGVTVQERATIDAFNTVSYADMSERYMPYVADPVIHLELKNPSLAGEYMHVWFDLGQRYPNSYINGFLSLQSGWFSLRKTPTLMPMTPNELASDPTGVRNQIVPQIEDFKSAAFLHTRQFTSNTPHRSAVTRIAGVWDATVNMPLIRTLTYTALWTWILPMFIISCCCARRLRLQEVLVHAPLFMSLMLLLLNAISVPLKPTASRYMMWALVAVPVSIGLLHIQLDKRNHKHQGNVEA</sequence>
<feature type="transmembrane region" description="Helical" evidence="1">
    <location>
        <begin position="216"/>
        <end position="236"/>
    </location>
</feature>
<protein>
    <submittedName>
        <fullName evidence="2">DUF6020 family protein</fullName>
    </submittedName>
</protein>
<reference evidence="2" key="1">
    <citation type="submission" date="2023-07" db="EMBL/GenBank/DDBJ databases">
        <title>Bifidobacterium aquikefiriaerophilum sp. nov. and Bifidobacterium eccum sp. nov., isolated from water kefir.</title>
        <authorList>
            <person name="Breselge S."/>
            <person name="Bellassi P."/>
            <person name="Barcenilla C."/>
            <person name="Alvarez-Ordonez A."/>
            <person name="Morelli L."/>
            <person name="Cotter P.D."/>
        </authorList>
    </citation>
    <scope>NUCLEOTIDE SEQUENCE</scope>
    <source>
        <strain evidence="2">WK041_4_12</strain>
    </source>
</reference>
<dbReference type="EMBL" id="CP129674">
    <property type="protein sequence ID" value="XDS44365.1"/>
    <property type="molecule type" value="Genomic_DNA"/>
</dbReference>
<dbReference type="KEGG" id="baqk:QN215_08900"/>
<accession>A0AB39U5S3</accession>
<feature type="transmembrane region" description="Helical" evidence="1">
    <location>
        <begin position="248"/>
        <end position="267"/>
    </location>
</feature>